<dbReference type="EMBL" id="CAUYUJ010017849">
    <property type="protein sequence ID" value="CAK0878465.1"/>
    <property type="molecule type" value="Genomic_DNA"/>
</dbReference>
<feature type="compositionally biased region" description="Polar residues" evidence="1">
    <location>
        <begin position="80"/>
        <end position="89"/>
    </location>
</feature>
<organism evidence="2 3">
    <name type="scientific">Prorocentrum cordatum</name>
    <dbReference type="NCBI Taxonomy" id="2364126"/>
    <lineage>
        <taxon>Eukaryota</taxon>
        <taxon>Sar</taxon>
        <taxon>Alveolata</taxon>
        <taxon>Dinophyceae</taxon>
        <taxon>Prorocentrales</taxon>
        <taxon>Prorocentraceae</taxon>
        <taxon>Prorocentrum</taxon>
    </lineage>
</organism>
<feature type="region of interest" description="Disordered" evidence="1">
    <location>
        <begin position="231"/>
        <end position="289"/>
    </location>
</feature>
<feature type="region of interest" description="Disordered" evidence="1">
    <location>
        <begin position="346"/>
        <end position="366"/>
    </location>
</feature>
<evidence type="ECO:0000256" key="1">
    <source>
        <dbReference type="SAM" id="MobiDB-lite"/>
    </source>
</evidence>
<feature type="compositionally biased region" description="Low complexity" evidence="1">
    <location>
        <begin position="46"/>
        <end position="73"/>
    </location>
</feature>
<reference evidence="2" key="1">
    <citation type="submission" date="2023-10" db="EMBL/GenBank/DDBJ databases">
        <authorList>
            <person name="Chen Y."/>
            <person name="Shah S."/>
            <person name="Dougan E. K."/>
            <person name="Thang M."/>
            <person name="Chan C."/>
        </authorList>
    </citation>
    <scope>NUCLEOTIDE SEQUENCE [LARGE SCALE GENOMIC DNA]</scope>
</reference>
<name>A0ABN9W0L5_9DINO</name>
<proteinExistence type="predicted"/>
<feature type="compositionally biased region" description="Low complexity" evidence="1">
    <location>
        <begin position="522"/>
        <end position="534"/>
    </location>
</feature>
<comment type="caution">
    <text evidence="2">The sequence shown here is derived from an EMBL/GenBank/DDBJ whole genome shotgun (WGS) entry which is preliminary data.</text>
</comment>
<gene>
    <name evidence="2" type="ORF">PCOR1329_LOCUS62223</name>
</gene>
<sequence>MLGHFEATRKLARFRGARAMAPFEVATPPATPRAGKGSAEPPTPPTTAAASAVESAASSAAPTPQPETAQETASPPPETAQETATESTRAVCTDVELLTKVLRPVMTKPDFVVYKSDHSSFPVSSDQAPLSADAAVLVAQSIRQQAAPNLSVGKVACENAIEFLVTEKAKTGKPPWSLFEGDSKKRYVRDMTARVRALCMHVGSFYRRKLGPPQWYKAVIAEQGYTDGINLNEDQDEEEDDADEEDSAPVRRRPSMRGGSAAGGEDEPEGTGAAKKRPAAAEPAGDSAGSEVQYVYKFDENKNSAVRIQPSTRRVELCDSSRSSDQGGFMVATWADGKEWRYPEALHQQKEKPKSAKSGLPSKYLPDGSKVYVELKRDRDPNHKLILIMRKLKDGTKEQQTQATTRNFDNEEHGVKVMTERILEMFVRDPKTTKQQAMAAKMDLLKEIEKTVEAICQKEAEKLAKHEADEAAAPKRGAAARKRPAAAKPASEEAAASDAEAASGNGMGENAEAASDGEVYTAGEGEADAAAGGAPSTPEQKGKGKKRAAPGKISTSKVPIQRIGIEKGIAGAKASKSAQGTSPQTAIKGPTGTLMGDARKQLAEDDSSDGAE</sequence>
<dbReference type="Proteomes" id="UP001189429">
    <property type="component" value="Unassembled WGS sequence"/>
</dbReference>
<feature type="compositionally biased region" description="Low complexity" evidence="1">
    <location>
        <begin position="566"/>
        <end position="582"/>
    </location>
</feature>
<protein>
    <submittedName>
        <fullName evidence="2">Uncharacterized protein</fullName>
    </submittedName>
</protein>
<keyword evidence="3" id="KW-1185">Reference proteome</keyword>
<feature type="compositionally biased region" description="Low complexity" evidence="1">
    <location>
        <begin position="486"/>
        <end position="504"/>
    </location>
</feature>
<evidence type="ECO:0000313" key="3">
    <source>
        <dbReference type="Proteomes" id="UP001189429"/>
    </source>
</evidence>
<accession>A0ABN9W0L5</accession>
<feature type="compositionally biased region" description="Acidic residues" evidence="1">
    <location>
        <begin position="233"/>
        <end position="247"/>
    </location>
</feature>
<feature type="region of interest" description="Disordered" evidence="1">
    <location>
        <begin position="463"/>
        <end position="612"/>
    </location>
</feature>
<feature type="region of interest" description="Disordered" evidence="1">
    <location>
        <begin position="14"/>
        <end position="89"/>
    </location>
</feature>
<evidence type="ECO:0000313" key="2">
    <source>
        <dbReference type="EMBL" id="CAK0878465.1"/>
    </source>
</evidence>
<feature type="compositionally biased region" description="Basic and acidic residues" evidence="1">
    <location>
        <begin position="463"/>
        <end position="473"/>
    </location>
</feature>